<proteinExistence type="predicted"/>
<keyword evidence="2 5" id="KW-0812">Transmembrane</keyword>
<dbReference type="PANTHER" id="PTHR10846:SF8">
    <property type="entry name" value="INNER MEMBRANE PROTEIN YRBG"/>
    <property type="match status" value="1"/>
</dbReference>
<feature type="transmembrane region" description="Helical" evidence="5">
    <location>
        <begin position="119"/>
        <end position="151"/>
    </location>
</feature>
<evidence type="ECO:0000256" key="4">
    <source>
        <dbReference type="ARBA" id="ARBA00023136"/>
    </source>
</evidence>
<dbReference type="GO" id="GO:0006874">
    <property type="term" value="P:intracellular calcium ion homeostasis"/>
    <property type="evidence" value="ECO:0007669"/>
    <property type="project" value="TreeGrafter"/>
</dbReference>
<feature type="transmembrane region" description="Helical" evidence="5">
    <location>
        <begin position="181"/>
        <end position="203"/>
    </location>
</feature>
<feature type="domain" description="Sodium/calcium exchanger membrane region" evidence="6">
    <location>
        <begin position="186"/>
        <end position="321"/>
    </location>
</feature>
<gene>
    <name evidence="7" type="ORF">C7B45_15680</name>
</gene>
<feature type="transmembrane region" description="Helical" evidence="5">
    <location>
        <begin position="276"/>
        <end position="296"/>
    </location>
</feature>
<dbReference type="InterPro" id="IPR004481">
    <property type="entry name" value="K/Na/Ca-exchanger"/>
</dbReference>
<dbReference type="Gene3D" id="1.20.1420.30">
    <property type="entry name" value="NCX, central ion-binding region"/>
    <property type="match status" value="1"/>
</dbReference>
<evidence type="ECO:0000259" key="6">
    <source>
        <dbReference type="Pfam" id="PF01699"/>
    </source>
</evidence>
<accession>A0A2T2WDG3</accession>
<evidence type="ECO:0000313" key="7">
    <source>
        <dbReference type="EMBL" id="PSR20277.1"/>
    </source>
</evidence>
<comment type="caution">
    <text evidence="7">The sequence shown here is derived from an EMBL/GenBank/DDBJ whole genome shotgun (WGS) entry which is preliminary data.</text>
</comment>
<dbReference type="GO" id="GO:0005886">
    <property type="term" value="C:plasma membrane"/>
    <property type="evidence" value="ECO:0007669"/>
    <property type="project" value="TreeGrafter"/>
</dbReference>
<comment type="subcellular location">
    <subcellularLocation>
        <location evidence="1">Membrane</location>
        <topology evidence="1">Multi-pass membrane protein</topology>
    </subcellularLocation>
</comment>
<evidence type="ECO:0000256" key="1">
    <source>
        <dbReference type="ARBA" id="ARBA00004141"/>
    </source>
</evidence>
<dbReference type="EMBL" id="PXYV01000072">
    <property type="protein sequence ID" value="PSR20277.1"/>
    <property type="molecule type" value="Genomic_DNA"/>
</dbReference>
<feature type="transmembrane region" description="Helical" evidence="5">
    <location>
        <begin position="42"/>
        <end position="62"/>
    </location>
</feature>
<dbReference type="GO" id="GO:0005262">
    <property type="term" value="F:calcium channel activity"/>
    <property type="evidence" value="ECO:0007669"/>
    <property type="project" value="TreeGrafter"/>
</dbReference>
<dbReference type="AlphaFoldDB" id="A0A2T2WDG3"/>
<keyword evidence="3 5" id="KW-1133">Transmembrane helix</keyword>
<dbReference type="InterPro" id="IPR044880">
    <property type="entry name" value="NCX_ion-bd_dom_sf"/>
</dbReference>
<feature type="transmembrane region" description="Helical" evidence="5">
    <location>
        <begin position="308"/>
        <end position="325"/>
    </location>
</feature>
<feature type="domain" description="Sodium/calcium exchanger membrane region" evidence="6">
    <location>
        <begin position="4"/>
        <end position="150"/>
    </location>
</feature>
<dbReference type="GO" id="GO:0008273">
    <property type="term" value="F:calcium, potassium:sodium antiporter activity"/>
    <property type="evidence" value="ECO:0007669"/>
    <property type="project" value="TreeGrafter"/>
</dbReference>
<evidence type="ECO:0000256" key="2">
    <source>
        <dbReference type="ARBA" id="ARBA00022692"/>
    </source>
</evidence>
<dbReference type="Proteomes" id="UP000241848">
    <property type="component" value="Unassembled WGS sequence"/>
</dbReference>
<dbReference type="Pfam" id="PF01699">
    <property type="entry name" value="Na_Ca_ex"/>
    <property type="match status" value="2"/>
</dbReference>
<name>A0A2T2WDG3_9FIRM</name>
<dbReference type="InterPro" id="IPR004837">
    <property type="entry name" value="NaCa_Exmemb"/>
</dbReference>
<evidence type="ECO:0000256" key="3">
    <source>
        <dbReference type="ARBA" id="ARBA00022989"/>
    </source>
</evidence>
<feature type="transmembrane region" description="Helical" evidence="5">
    <location>
        <begin position="247"/>
        <end position="270"/>
    </location>
</feature>
<protein>
    <submittedName>
        <fullName evidence="7">Sodium:proton exchanger</fullName>
    </submittedName>
</protein>
<feature type="transmembrane region" description="Helical" evidence="5">
    <location>
        <begin position="74"/>
        <end position="99"/>
    </location>
</feature>
<reference evidence="7 8" key="1">
    <citation type="journal article" date="2014" name="BMC Genomics">
        <title>Comparison of environmental and isolate Sulfobacillus genomes reveals diverse carbon, sulfur, nitrogen, and hydrogen metabolisms.</title>
        <authorList>
            <person name="Justice N.B."/>
            <person name="Norman A."/>
            <person name="Brown C.T."/>
            <person name="Singh A."/>
            <person name="Thomas B.C."/>
            <person name="Banfield J.F."/>
        </authorList>
    </citation>
    <scope>NUCLEOTIDE SEQUENCE [LARGE SCALE GENOMIC DNA]</scope>
    <source>
        <strain evidence="7">AMDSBA3</strain>
    </source>
</reference>
<evidence type="ECO:0000313" key="8">
    <source>
        <dbReference type="Proteomes" id="UP000241848"/>
    </source>
</evidence>
<sequence>MSWVVFLGAGMLLIVLSADYFTNGVEWLGYELGLGEGVSGSLLAALGTALPETLVPLIAFVFSGGSAAQDAIGLGAILGAPFMLSTLGFAVIGAGVWASRRRPAGLKLSGQSMIVDLRFFLVAFGLAIIATFLSPLFHFVIAAVLVSGYAWHARRLWRSGAGSGPTPSHELRLHQGARPPLWAVALQVGLALIGLIIGAHFFVSALGQLTRRIRISGFLLSVIVTPLATELPEVLNSVIWIRRGKDILAVGNVTGAMAFQASLVPALGLTLTSWHLASWEVLTASLAWMAGLWSLLRARDGTLRIAELLGAGLFYALFIGLVASVL</sequence>
<keyword evidence="4 5" id="KW-0472">Membrane</keyword>
<dbReference type="PANTHER" id="PTHR10846">
    <property type="entry name" value="SODIUM/POTASSIUM/CALCIUM EXCHANGER"/>
    <property type="match status" value="1"/>
</dbReference>
<evidence type="ECO:0000256" key="5">
    <source>
        <dbReference type="SAM" id="Phobius"/>
    </source>
</evidence>
<organism evidence="7 8">
    <name type="scientific">Sulfobacillus acidophilus</name>
    <dbReference type="NCBI Taxonomy" id="53633"/>
    <lineage>
        <taxon>Bacteria</taxon>
        <taxon>Bacillati</taxon>
        <taxon>Bacillota</taxon>
        <taxon>Clostridia</taxon>
        <taxon>Eubacteriales</taxon>
        <taxon>Clostridiales Family XVII. Incertae Sedis</taxon>
        <taxon>Sulfobacillus</taxon>
    </lineage>
</organism>